<dbReference type="AlphaFoldDB" id="W1N7M9"/>
<comment type="caution">
    <text evidence="1">The sequence shown here is derived from an EMBL/GenBank/DDBJ whole genome shotgun (WGS) entry which is preliminary data.</text>
</comment>
<reference evidence="1 2" key="1">
    <citation type="submission" date="2013-08" db="EMBL/GenBank/DDBJ databases">
        <title>draft genome of Halomonas huanghegensis, strain BJGMM-B45T.</title>
        <authorList>
            <person name="Miao C."/>
            <person name="Wan Y."/>
            <person name="Jin W."/>
        </authorList>
    </citation>
    <scope>NUCLEOTIDE SEQUENCE [LARGE SCALE GENOMIC DNA]</scope>
    <source>
        <strain evidence="1 2">BJGMM-B45</strain>
    </source>
</reference>
<accession>W1N7M9</accession>
<organism evidence="1 2">
    <name type="scientific">Halomonas huangheensis</name>
    <dbReference type="NCBI Taxonomy" id="1178482"/>
    <lineage>
        <taxon>Bacteria</taxon>
        <taxon>Pseudomonadati</taxon>
        <taxon>Pseudomonadota</taxon>
        <taxon>Gammaproteobacteria</taxon>
        <taxon>Oceanospirillales</taxon>
        <taxon>Halomonadaceae</taxon>
        <taxon>Halomonas</taxon>
    </lineage>
</organism>
<evidence type="ECO:0000313" key="2">
    <source>
        <dbReference type="Proteomes" id="UP000019113"/>
    </source>
</evidence>
<dbReference type="EMBL" id="AVBC01000033">
    <property type="protein sequence ID" value="ERL51196.1"/>
    <property type="molecule type" value="Genomic_DNA"/>
</dbReference>
<sequence>MAVVLALLLVLKFILLLIVDAGAMSRKAPNLKIRGLSGFQLGLSAWKFQTEVMKLILGGADR</sequence>
<gene>
    <name evidence="1" type="ORF">BJB45_14945</name>
</gene>
<dbReference type="STRING" id="1178482.AR456_01135"/>
<evidence type="ECO:0000313" key="1">
    <source>
        <dbReference type="EMBL" id="ERL51196.1"/>
    </source>
</evidence>
<dbReference type="PATRIC" id="fig|1178482.3.peg.2160"/>
<dbReference type="KEGG" id="hhu:AR456_01135"/>
<protein>
    <submittedName>
        <fullName evidence="1">Uncharacterized protein</fullName>
    </submittedName>
</protein>
<keyword evidence="2" id="KW-1185">Reference proteome</keyword>
<dbReference type="Proteomes" id="UP000019113">
    <property type="component" value="Unassembled WGS sequence"/>
</dbReference>
<name>W1N7M9_9GAMM</name>
<proteinExistence type="predicted"/>